<accession>A0ABW3MLK7</accession>
<evidence type="ECO:0000259" key="2">
    <source>
        <dbReference type="Pfam" id="PF26056"/>
    </source>
</evidence>
<feature type="region of interest" description="Disordered" evidence="1">
    <location>
        <begin position="1"/>
        <end position="25"/>
    </location>
</feature>
<comment type="caution">
    <text evidence="3">The sequence shown here is derived from an EMBL/GenBank/DDBJ whole genome shotgun (WGS) entry which is preliminary data.</text>
</comment>
<name>A0ABW3MLK7_9PSEU</name>
<sequence length="210" mass="22252">PAGTTTRPRDPLAPKPTTGPQVPGWQVIELNNGRDFTTDRAYDVPQGWTAVPGSYLSYGQGKDLQVYGPALYKQGYCAANSTAFRALSGVLIEQNKGDIAVGAAEAAKKVANVVYLYDHVQPQVEVGAPESVTVFRSLHGVLVTAKITVTNTRPDSCISSTALVVVLMVDPNKPGDDTSVCLTALSDQNVPDATSESDLKRIVTSLHVIA</sequence>
<proteinExistence type="predicted"/>
<reference evidence="4" key="1">
    <citation type="journal article" date="2019" name="Int. J. Syst. Evol. Microbiol.">
        <title>The Global Catalogue of Microorganisms (GCM) 10K type strain sequencing project: providing services to taxonomists for standard genome sequencing and annotation.</title>
        <authorList>
            <consortium name="The Broad Institute Genomics Platform"/>
            <consortium name="The Broad Institute Genome Sequencing Center for Infectious Disease"/>
            <person name="Wu L."/>
            <person name="Ma J."/>
        </authorList>
    </citation>
    <scope>NUCLEOTIDE SEQUENCE [LARGE SCALE GENOMIC DNA]</scope>
    <source>
        <strain evidence="4">JCM 31486</strain>
    </source>
</reference>
<dbReference type="Proteomes" id="UP001597045">
    <property type="component" value="Unassembled WGS sequence"/>
</dbReference>
<evidence type="ECO:0000313" key="4">
    <source>
        <dbReference type="Proteomes" id="UP001597045"/>
    </source>
</evidence>
<feature type="domain" description="DUF8017" evidence="2">
    <location>
        <begin position="20"/>
        <end position="206"/>
    </location>
</feature>
<feature type="non-terminal residue" evidence="3">
    <location>
        <position position="1"/>
    </location>
</feature>
<gene>
    <name evidence="3" type="ORF">ACFQ1S_35500</name>
</gene>
<keyword evidence="4" id="KW-1185">Reference proteome</keyword>
<protein>
    <recommendedName>
        <fullName evidence="2">DUF8017 domain-containing protein</fullName>
    </recommendedName>
</protein>
<organism evidence="3 4">
    <name type="scientific">Kibdelosporangium lantanae</name>
    <dbReference type="NCBI Taxonomy" id="1497396"/>
    <lineage>
        <taxon>Bacteria</taxon>
        <taxon>Bacillati</taxon>
        <taxon>Actinomycetota</taxon>
        <taxon>Actinomycetes</taxon>
        <taxon>Pseudonocardiales</taxon>
        <taxon>Pseudonocardiaceae</taxon>
        <taxon>Kibdelosporangium</taxon>
    </lineage>
</organism>
<dbReference type="Pfam" id="PF26056">
    <property type="entry name" value="DUF8017"/>
    <property type="match status" value="1"/>
</dbReference>
<dbReference type="EMBL" id="JBHTIS010002853">
    <property type="protein sequence ID" value="MFD1050459.1"/>
    <property type="molecule type" value="Genomic_DNA"/>
</dbReference>
<evidence type="ECO:0000313" key="3">
    <source>
        <dbReference type="EMBL" id="MFD1050459.1"/>
    </source>
</evidence>
<evidence type="ECO:0000256" key="1">
    <source>
        <dbReference type="SAM" id="MobiDB-lite"/>
    </source>
</evidence>
<dbReference type="InterPro" id="IPR058330">
    <property type="entry name" value="DUF8017"/>
</dbReference>